<organism evidence="1 2">
    <name type="scientific">Rhodocyclus tenuis</name>
    <name type="common">Rhodospirillum tenue</name>
    <dbReference type="NCBI Taxonomy" id="1066"/>
    <lineage>
        <taxon>Bacteria</taxon>
        <taxon>Pseudomonadati</taxon>
        <taxon>Pseudomonadota</taxon>
        <taxon>Betaproteobacteria</taxon>
        <taxon>Rhodocyclales</taxon>
        <taxon>Rhodocyclaceae</taxon>
        <taxon>Rhodocyclus</taxon>
    </lineage>
</organism>
<name>A0A6L5JYT6_RHOTE</name>
<comment type="caution">
    <text evidence="1">The sequence shown here is derived from an EMBL/GenBank/DDBJ whole genome shotgun (WGS) entry which is preliminary data.</text>
</comment>
<dbReference type="Proteomes" id="UP000480275">
    <property type="component" value="Unassembled WGS sequence"/>
</dbReference>
<gene>
    <name evidence="1" type="ORF">GHK24_06285</name>
</gene>
<accession>A0A6L5JYT6</accession>
<protein>
    <submittedName>
        <fullName evidence="1">Uncharacterized protein</fullName>
    </submittedName>
</protein>
<proteinExistence type="predicted"/>
<dbReference type="AlphaFoldDB" id="A0A6L5JYT6"/>
<sequence length="82" mass="9464">MSALEHYDDELARLDREMAYYAAICGVDLSDHEAVEECLRHPQDNWPEDKARESLRGLILLRVKIEGEMLDDGQVAKDFNGW</sequence>
<evidence type="ECO:0000313" key="1">
    <source>
        <dbReference type="EMBL" id="MQY51378.1"/>
    </source>
</evidence>
<dbReference type="EMBL" id="WIXJ01000003">
    <property type="protein sequence ID" value="MQY51378.1"/>
    <property type="molecule type" value="Genomic_DNA"/>
</dbReference>
<reference evidence="1 2" key="1">
    <citation type="submission" date="2019-10" db="EMBL/GenBank/DDBJ databases">
        <title>Whole-genome sequence of the purple nonsulfur photosynthetic bacterium Rhodocyclus tenuis.</title>
        <authorList>
            <person name="Kyndt J.A."/>
            <person name="Meyer T.E."/>
        </authorList>
    </citation>
    <scope>NUCLEOTIDE SEQUENCE [LARGE SCALE GENOMIC DNA]</scope>
    <source>
        <strain evidence="1 2">DSM 110</strain>
    </source>
</reference>
<evidence type="ECO:0000313" key="2">
    <source>
        <dbReference type="Proteomes" id="UP000480275"/>
    </source>
</evidence>
<dbReference type="OrthoDB" id="9181921at2"/>